<dbReference type="AlphaFoldDB" id="W2RQB8"/>
<dbReference type="GO" id="GO:0031511">
    <property type="term" value="C:Mis6-Sim4 complex"/>
    <property type="evidence" value="ECO:0007669"/>
    <property type="project" value="TreeGrafter"/>
</dbReference>
<dbReference type="InParanoid" id="W2RQB8"/>
<dbReference type="EMBL" id="KB822723">
    <property type="protein sequence ID" value="ETN37883.1"/>
    <property type="molecule type" value="Genomic_DNA"/>
</dbReference>
<dbReference type="STRING" id="1220924.W2RQB8"/>
<evidence type="ECO:0000313" key="9">
    <source>
        <dbReference type="Proteomes" id="UP000030752"/>
    </source>
</evidence>
<dbReference type="RefSeq" id="XP_008720052.1">
    <property type="nucleotide sequence ID" value="XM_008721830.1"/>
</dbReference>
<dbReference type="HOGENOM" id="CLU_042556_0_0_1"/>
<keyword evidence="9" id="KW-1185">Reference proteome</keyword>
<dbReference type="VEuPathDB" id="FungiDB:HMPREF1541_07506"/>
<evidence type="ECO:0000256" key="4">
    <source>
        <dbReference type="ARBA" id="ARBA00022454"/>
    </source>
</evidence>
<proteinExistence type="inferred from homology"/>
<evidence type="ECO:0000256" key="3">
    <source>
        <dbReference type="ARBA" id="ARBA00007321"/>
    </source>
</evidence>
<keyword evidence="5" id="KW-0539">Nucleus</keyword>
<feature type="coiled-coil region" evidence="7">
    <location>
        <begin position="14"/>
        <end position="41"/>
    </location>
</feature>
<keyword evidence="4" id="KW-0158">Chromosome</keyword>
<dbReference type="eggNOG" id="ENOG502SCC4">
    <property type="taxonomic scope" value="Eukaryota"/>
</dbReference>
<gene>
    <name evidence="8" type="ORF">HMPREF1541_07506</name>
</gene>
<keyword evidence="7" id="KW-0175">Coiled coil</keyword>
<evidence type="ECO:0000256" key="1">
    <source>
        <dbReference type="ARBA" id="ARBA00004123"/>
    </source>
</evidence>
<evidence type="ECO:0000256" key="7">
    <source>
        <dbReference type="SAM" id="Coils"/>
    </source>
</evidence>
<dbReference type="Proteomes" id="UP000030752">
    <property type="component" value="Unassembled WGS sequence"/>
</dbReference>
<evidence type="ECO:0000256" key="2">
    <source>
        <dbReference type="ARBA" id="ARBA00004584"/>
    </source>
</evidence>
<organism evidence="8 9">
    <name type="scientific">Cyphellophora europaea (strain CBS 101466)</name>
    <name type="common">Phialophora europaea</name>
    <dbReference type="NCBI Taxonomy" id="1220924"/>
    <lineage>
        <taxon>Eukaryota</taxon>
        <taxon>Fungi</taxon>
        <taxon>Dikarya</taxon>
        <taxon>Ascomycota</taxon>
        <taxon>Pezizomycotina</taxon>
        <taxon>Eurotiomycetes</taxon>
        <taxon>Chaetothyriomycetidae</taxon>
        <taxon>Chaetothyriales</taxon>
        <taxon>Cyphellophoraceae</taxon>
        <taxon>Cyphellophora</taxon>
    </lineage>
</organism>
<evidence type="ECO:0000313" key="8">
    <source>
        <dbReference type="EMBL" id="ETN37883.1"/>
    </source>
</evidence>
<evidence type="ECO:0000256" key="5">
    <source>
        <dbReference type="ARBA" id="ARBA00023242"/>
    </source>
</evidence>
<dbReference type="GO" id="GO:0005634">
    <property type="term" value="C:nucleus"/>
    <property type="evidence" value="ECO:0007669"/>
    <property type="project" value="UniProtKB-SubCell"/>
</dbReference>
<evidence type="ECO:0000256" key="6">
    <source>
        <dbReference type="ARBA" id="ARBA00023328"/>
    </source>
</evidence>
<protein>
    <submittedName>
        <fullName evidence="8">Uncharacterized protein</fullName>
    </submittedName>
</protein>
<comment type="similarity">
    <text evidence="3">Belongs to the CENP-O/MCM21 family.</text>
</comment>
<dbReference type="PANTHER" id="PTHR14582:SF1">
    <property type="entry name" value="CENTROMERE PROTEIN O"/>
    <property type="match status" value="1"/>
</dbReference>
<dbReference type="Pfam" id="PF09496">
    <property type="entry name" value="CENP-O"/>
    <property type="match status" value="1"/>
</dbReference>
<dbReference type="PANTHER" id="PTHR14582">
    <property type="entry name" value="INNER KINETOCHORE SUBUNIT MAL2"/>
    <property type="match status" value="1"/>
</dbReference>
<accession>W2RQB8</accession>
<dbReference type="InterPro" id="IPR018464">
    <property type="entry name" value="CENP-O"/>
</dbReference>
<name>W2RQB8_CYPE1</name>
<dbReference type="GeneID" id="19974845"/>
<dbReference type="OrthoDB" id="10050372at2759"/>
<reference evidence="8 9" key="1">
    <citation type="submission" date="2013-03" db="EMBL/GenBank/DDBJ databases">
        <title>The Genome Sequence of Phialophora europaea CBS 101466.</title>
        <authorList>
            <consortium name="The Broad Institute Genomics Platform"/>
            <person name="Cuomo C."/>
            <person name="de Hoog S."/>
            <person name="Gorbushina A."/>
            <person name="Walker B."/>
            <person name="Young S.K."/>
            <person name="Zeng Q."/>
            <person name="Gargeya S."/>
            <person name="Fitzgerald M."/>
            <person name="Haas B."/>
            <person name="Abouelleil A."/>
            <person name="Allen A.W."/>
            <person name="Alvarado L."/>
            <person name="Arachchi H.M."/>
            <person name="Berlin A.M."/>
            <person name="Chapman S.B."/>
            <person name="Gainer-Dewar J."/>
            <person name="Goldberg J."/>
            <person name="Griggs A."/>
            <person name="Gujja S."/>
            <person name="Hansen M."/>
            <person name="Howarth C."/>
            <person name="Imamovic A."/>
            <person name="Ireland A."/>
            <person name="Larimer J."/>
            <person name="McCowan C."/>
            <person name="Murphy C."/>
            <person name="Pearson M."/>
            <person name="Poon T.W."/>
            <person name="Priest M."/>
            <person name="Roberts A."/>
            <person name="Saif S."/>
            <person name="Shea T."/>
            <person name="Sisk P."/>
            <person name="Sykes S."/>
            <person name="Wortman J."/>
            <person name="Nusbaum C."/>
            <person name="Birren B."/>
        </authorList>
    </citation>
    <scope>NUCLEOTIDE SEQUENCE [LARGE SCALE GENOMIC DNA]</scope>
    <source>
        <strain evidence="8 9">CBS 101466</strain>
    </source>
</reference>
<comment type="subcellular location">
    <subcellularLocation>
        <location evidence="2">Chromosome</location>
        <location evidence="2">Centromere</location>
    </subcellularLocation>
    <subcellularLocation>
        <location evidence="1">Nucleus</location>
    </subcellularLocation>
</comment>
<sequence length="323" mass="35356">MSLAASPVPTQELTEAQQARVEQLDEDIAKARAEIASLTSHNSMLTGALLSSANVQSQLRQHLKSENDAELAKLLDNRDQYGDTNVHRMAYGVTTFPFTDPAPESPSRSLLGIRFDIHKRGGTFESPYYILCRSTGEEARDLAVHRHTLPGFIPLLEYQEKFLGVQDEGYGSADTSADSSEAGPQDLEGLVKRVRADLVAWRLRQDAVQNIQEKLAIQSNDVDLGEPASALGVLTEAGDCGISSFHALGEDAHYARIVWSNGRVGRIKIGNALSIDRAVVFGNIDGDNQRCSDYEQALVGDLDGLISRLRALSDRELQQTGHW</sequence>
<keyword evidence="6" id="KW-0137">Centromere</keyword>